<dbReference type="EMBL" id="AJAK01000015">
    <property type="protein sequence ID" value="EOH77532.1"/>
    <property type="molecule type" value="Genomic_DNA"/>
</dbReference>
<reference evidence="4 6" key="1">
    <citation type="submission" date="2013-02" db="EMBL/GenBank/DDBJ databases">
        <title>The Genome Sequence of Enterococcus malodoratus ATCC_43197.</title>
        <authorList>
            <consortium name="The Broad Institute Genome Sequencing Platform"/>
            <consortium name="The Broad Institute Genome Sequencing Center for Infectious Disease"/>
            <person name="Earl A.M."/>
            <person name="Gilmore M.S."/>
            <person name="Lebreton F."/>
            <person name="Walker B."/>
            <person name="Young S.K."/>
            <person name="Zeng Q."/>
            <person name="Gargeya S."/>
            <person name="Fitzgerald M."/>
            <person name="Haas B."/>
            <person name="Abouelleil A."/>
            <person name="Alvarado L."/>
            <person name="Arachchi H.M."/>
            <person name="Berlin A.M."/>
            <person name="Chapman S.B."/>
            <person name="Dewar J."/>
            <person name="Goldberg J."/>
            <person name="Griggs A."/>
            <person name="Gujja S."/>
            <person name="Hansen M."/>
            <person name="Howarth C."/>
            <person name="Imamovic A."/>
            <person name="Larimer J."/>
            <person name="McCowan C."/>
            <person name="Murphy C."/>
            <person name="Neiman D."/>
            <person name="Pearson M."/>
            <person name="Priest M."/>
            <person name="Roberts A."/>
            <person name="Saif S."/>
            <person name="Shea T."/>
            <person name="Sisk P."/>
            <person name="Sykes S."/>
            <person name="Wortman J."/>
            <person name="Nusbaum C."/>
            <person name="Birren B."/>
        </authorList>
    </citation>
    <scope>NUCLEOTIDE SEQUENCE [LARGE SCALE GENOMIC DNA]</scope>
    <source>
        <strain evidence="4 6">ATCC 43197</strain>
    </source>
</reference>
<evidence type="ECO:0000313" key="4">
    <source>
        <dbReference type="EMBL" id="EOH77532.1"/>
    </source>
</evidence>
<feature type="domain" description="Mga helix-turn-helix" evidence="3">
    <location>
        <begin position="75"/>
        <end position="159"/>
    </location>
</feature>
<dbReference type="OrthoDB" id="2191269at2"/>
<proteinExistence type="predicted"/>
<organism evidence="4 6">
    <name type="scientific">Enterococcus malodoratus ATCC 43197</name>
    <dbReference type="NCBI Taxonomy" id="1158601"/>
    <lineage>
        <taxon>Bacteria</taxon>
        <taxon>Bacillati</taxon>
        <taxon>Bacillota</taxon>
        <taxon>Bacilli</taxon>
        <taxon>Lactobacillales</taxon>
        <taxon>Enterococcaceae</taxon>
        <taxon>Enterococcus</taxon>
    </lineage>
</organism>
<dbReference type="RefSeq" id="WP_010741002.1">
    <property type="nucleotide sequence ID" value="NZ_KB946250.1"/>
</dbReference>
<dbReference type="eggNOG" id="COG3711">
    <property type="taxonomic scope" value="Bacteria"/>
</dbReference>
<evidence type="ECO:0000256" key="1">
    <source>
        <dbReference type="ARBA" id="ARBA00023015"/>
    </source>
</evidence>
<dbReference type="STRING" id="71451.RV07_GL003219"/>
<keyword evidence="1" id="KW-0805">Transcription regulation</keyword>
<dbReference type="AlphaFoldDB" id="R2NZR0"/>
<protein>
    <recommendedName>
        <fullName evidence="3">Mga helix-turn-helix domain-containing protein</fullName>
    </recommendedName>
</protein>
<name>R2NZR0_9ENTE</name>
<dbReference type="PANTHER" id="PTHR30185">
    <property type="entry name" value="CRYPTIC BETA-GLUCOSIDE BGL OPERON ANTITERMINATOR"/>
    <property type="match status" value="1"/>
</dbReference>
<comment type="caution">
    <text evidence="4">The sequence shown here is derived from an EMBL/GenBank/DDBJ whole genome shotgun (WGS) entry which is preliminary data.</text>
</comment>
<dbReference type="Pfam" id="PF05043">
    <property type="entry name" value="Mga"/>
    <property type="match status" value="1"/>
</dbReference>
<keyword evidence="2" id="KW-0804">Transcription</keyword>
<gene>
    <name evidence="5" type="ORF">I585_03251</name>
    <name evidence="4" type="ORF">UAI_02169</name>
</gene>
<accession>R2NZR0</accession>
<dbReference type="InterPro" id="IPR007737">
    <property type="entry name" value="Mga_HTH"/>
</dbReference>
<evidence type="ECO:0000313" key="7">
    <source>
        <dbReference type="Proteomes" id="UP000014148"/>
    </source>
</evidence>
<sequence length="497" mass="58797">MDFREILGTSSLRRLRLVELLYASQVGLPSDQLLEELDCSLPILLKDIKLINDEQDNFNIEKYKGLYQLVIKPHVSINRLYSEVVQQSPEFQIIEELLYEKYPSIGDLANKLFLSSSNAQRYLKKIEGTLKKIGIQLDYRPLRLEGNESVIRHFFYRYFLEKSDSLESLFGELLGYQVKAITDLVDQFIQVNHLENRHIFRKRLSFNIYVSLWRIKNGRYYPKEDLISPLTLPDDETLEAFEQVGLEVFRIRLSKEQIKDCLWLSYADMLVFGEDQWKSAMKQSRSYRDLYQKHYGLVEKFNSLIGNTLKEEEKSELTVVLINDQRIYPTKGRYIDILYRQRTIFLKKMMESHYQAVKKVLKISEEFVKYYRIYQEDDFVWNYAYLLITMVPKSLNLLASYDKSLKLLLISELSPTEETSLAEQIEERIYGNFKVYYVEERLRDIKIGKKELRKYDALVTLSSVEEISYDYPTVIIDPYLTNQNIVQLQHLVSNLAG</sequence>
<dbReference type="Proteomes" id="UP000013783">
    <property type="component" value="Unassembled WGS sequence"/>
</dbReference>
<reference evidence="5 7" key="2">
    <citation type="submission" date="2013-03" db="EMBL/GenBank/DDBJ databases">
        <title>The Genome Sequence of Enterococcus malodoratus ATCC_43197 (PacBio/Illumina hybrid assembly).</title>
        <authorList>
            <consortium name="The Broad Institute Genomics Platform"/>
            <consortium name="The Broad Institute Genome Sequencing Center for Infectious Disease"/>
            <person name="Earl A."/>
            <person name="Russ C."/>
            <person name="Gilmore M."/>
            <person name="Surin D."/>
            <person name="Walker B."/>
            <person name="Young S."/>
            <person name="Zeng Q."/>
            <person name="Gargeya S."/>
            <person name="Fitzgerald M."/>
            <person name="Haas B."/>
            <person name="Abouelleil A."/>
            <person name="Allen A.W."/>
            <person name="Alvarado L."/>
            <person name="Arachchi H.M."/>
            <person name="Berlin A.M."/>
            <person name="Chapman S.B."/>
            <person name="Gainer-Dewar J."/>
            <person name="Goldberg J."/>
            <person name="Griggs A."/>
            <person name="Gujja S."/>
            <person name="Hansen M."/>
            <person name="Howarth C."/>
            <person name="Imamovic A."/>
            <person name="Ireland A."/>
            <person name="Larimer J."/>
            <person name="McCowan C."/>
            <person name="Murphy C."/>
            <person name="Pearson M."/>
            <person name="Poon T.W."/>
            <person name="Priest M."/>
            <person name="Roberts A."/>
            <person name="Saif S."/>
            <person name="Shea T."/>
            <person name="Sisk P."/>
            <person name="Sykes S."/>
            <person name="Wortman J."/>
            <person name="Nusbaum C."/>
            <person name="Birren B."/>
        </authorList>
    </citation>
    <scope>NUCLEOTIDE SEQUENCE [LARGE SCALE GENOMIC DNA]</scope>
    <source>
        <strain evidence="5 7">ATCC 43197</strain>
    </source>
</reference>
<evidence type="ECO:0000259" key="3">
    <source>
        <dbReference type="Pfam" id="PF05043"/>
    </source>
</evidence>
<dbReference type="Proteomes" id="UP000014148">
    <property type="component" value="Unassembled WGS sequence"/>
</dbReference>
<dbReference type="InterPro" id="IPR050661">
    <property type="entry name" value="BglG_antiterminators"/>
</dbReference>
<dbReference type="PANTHER" id="PTHR30185:SF18">
    <property type="entry name" value="TRANSCRIPTIONAL REGULATOR MTLR"/>
    <property type="match status" value="1"/>
</dbReference>
<dbReference type="PATRIC" id="fig|1158601.3.peg.2142"/>
<keyword evidence="7" id="KW-1185">Reference proteome</keyword>
<dbReference type="EMBL" id="ASWA01000004">
    <property type="protein sequence ID" value="EOT64054.1"/>
    <property type="molecule type" value="Genomic_DNA"/>
</dbReference>
<evidence type="ECO:0000313" key="5">
    <source>
        <dbReference type="EMBL" id="EOT64054.1"/>
    </source>
</evidence>
<evidence type="ECO:0000313" key="6">
    <source>
        <dbReference type="Proteomes" id="UP000013783"/>
    </source>
</evidence>
<evidence type="ECO:0000256" key="2">
    <source>
        <dbReference type="ARBA" id="ARBA00023163"/>
    </source>
</evidence>